<protein>
    <submittedName>
        <fullName evidence="3">Transposase</fullName>
    </submittedName>
</protein>
<reference evidence="3 4" key="1">
    <citation type="submission" date="2017-02" db="EMBL/GenBank/DDBJ databases">
        <title>The complete genomic sequence of a novel cold adapted crude oil-degrading bacterium Planococcus qaidamina Y42.</title>
        <authorList>
            <person name="Yang R."/>
        </authorList>
    </citation>
    <scope>NUCLEOTIDE SEQUENCE [LARGE SCALE GENOMIC DNA]</scope>
    <source>
        <strain evidence="3 4">Y42</strain>
    </source>
</reference>
<feature type="coiled-coil region" evidence="1">
    <location>
        <begin position="141"/>
        <end position="168"/>
    </location>
</feature>
<dbReference type="RefSeq" id="WP_077588129.1">
    <property type="nucleotide sequence ID" value="NZ_CP019640.1"/>
</dbReference>
<evidence type="ECO:0000313" key="4">
    <source>
        <dbReference type="Proteomes" id="UP000188184"/>
    </source>
</evidence>
<name>A0A1Q2KVW6_9BACL</name>
<accession>A0A1Q2KVW6</accession>
<evidence type="ECO:0000259" key="2">
    <source>
        <dbReference type="Pfam" id="PF13643"/>
    </source>
</evidence>
<organism evidence="3 4">
    <name type="scientific">Planococcus lenghuensis</name>
    <dbReference type="NCBI Taxonomy" id="2213202"/>
    <lineage>
        <taxon>Bacteria</taxon>
        <taxon>Bacillati</taxon>
        <taxon>Bacillota</taxon>
        <taxon>Bacilli</taxon>
        <taxon>Bacillales</taxon>
        <taxon>Caryophanaceae</taxon>
        <taxon>Planococcus</taxon>
    </lineage>
</organism>
<sequence length="371" mass="43196">MTEQYFYKFMEPLNEKLAHVARDLENSIFVSPRTMLTHARTFVETLLANVMLIEKIEANPWVTLKERLDTLSVRGYLTTEVQDALHHVRKIGNQAAHETRPFRISEALLSWEAIYIIVKWYMEVYGPIDAEVPVYKDPQPKQDQNYDLTELEKRLKELERLLKISISEPAKEKEIPQVVPVPMAAEPPGFTSIRTISYKGQTLSVPYFLRDAFLLPQRFDKSETFLIRLGAEQQARIMSELPENLEGIHKYVKRFNDKSDEMLFNELSAFIEEEKERRKVRLNRPGELFFFYKSEYIIVTEELAKVPLVKEEFSGIPSLVRQLQEDSVLTVGQLPQELVILAKYTNVGIGTVEKLFQQLQQRENDLDLLIS</sequence>
<dbReference type="AlphaFoldDB" id="A0A1Q2KVW6"/>
<gene>
    <name evidence="3" type="ORF">B0X71_03420</name>
</gene>
<feature type="domain" description="DUF4145" evidence="2">
    <location>
        <begin position="26"/>
        <end position="109"/>
    </location>
</feature>
<evidence type="ECO:0000256" key="1">
    <source>
        <dbReference type="SAM" id="Coils"/>
    </source>
</evidence>
<dbReference type="InterPro" id="IPR025285">
    <property type="entry name" value="DUF4145"/>
</dbReference>
<dbReference type="Pfam" id="PF13643">
    <property type="entry name" value="DUF4145"/>
    <property type="match status" value="1"/>
</dbReference>
<dbReference type="Proteomes" id="UP000188184">
    <property type="component" value="Chromosome"/>
</dbReference>
<dbReference type="EMBL" id="CP019640">
    <property type="protein sequence ID" value="AQQ52254.1"/>
    <property type="molecule type" value="Genomic_DNA"/>
</dbReference>
<evidence type="ECO:0000313" key="3">
    <source>
        <dbReference type="EMBL" id="AQQ52254.1"/>
    </source>
</evidence>
<proteinExistence type="predicted"/>
<keyword evidence="1" id="KW-0175">Coiled coil</keyword>
<dbReference type="OrthoDB" id="2451832at2"/>
<dbReference type="KEGG" id="pmar:B0X71_03420"/>
<keyword evidence="4" id="KW-1185">Reference proteome</keyword>